<dbReference type="PANTHER" id="PTHR34297:SF3">
    <property type="entry name" value="ALKALINE SHOCK PROTEIN 23"/>
    <property type="match status" value="1"/>
</dbReference>
<name>A0A7G9R7H7_9ACTN</name>
<comment type="similarity">
    <text evidence="1">Belongs to the asp23 family.</text>
</comment>
<organism evidence="3 4">
    <name type="scientific">Nocardioides mesophilus</name>
    <dbReference type="NCBI Taxonomy" id="433659"/>
    <lineage>
        <taxon>Bacteria</taxon>
        <taxon>Bacillati</taxon>
        <taxon>Actinomycetota</taxon>
        <taxon>Actinomycetes</taxon>
        <taxon>Propionibacteriales</taxon>
        <taxon>Nocardioidaceae</taxon>
        <taxon>Nocardioides</taxon>
    </lineage>
</organism>
<evidence type="ECO:0000313" key="4">
    <source>
        <dbReference type="Proteomes" id="UP000515947"/>
    </source>
</evidence>
<feature type="region of interest" description="Disordered" evidence="2">
    <location>
        <begin position="1"/>
        <end position="30"/>
    </location>
</feature>
<dbReference type="Pfam" id="PF03780">
    <property type="entry name" value="Asp23"/>
    <property type="match status" value="1"/>
</dbReference>
<reference evidence="3 4" key="1">
    <citation type="submission" date="2020-08" db="EMBL/GenBank/DDBJ databases">
        <title>Genome sequence of Nocardioides mesophilus KACC 16243T.</title>
        <authorList>
            <person name="Hyun D.-W."/>
            <person name="Bae J.-W."/>
        </authorList>
    </citation>
    <scope>NUCLEOTIDE SEQUENCE [LARGE SCALE GENOMIC DNA]</scope>
    <source>
        <strain evidence="3 4">KACC 16243</strain>
    </source>
</reference>
<gene>
    <name evidence="3" type="ORF">H9L09_13300</name>
</gene>
<dbReference type="PANTHER" id="PTHR34297">
    <property type="entry name" value="HYPOTHETICAL CYTOSOLIC PROTEIN-RELATED"/>
    <property type="match status" value="1"/>
</dbReference>
<evidence type="ECO:0000313" key="3">
    <source>
        <dbReference type="EMBL" id="QNN51552.1"/>
    </source>
</evidence>
<dbReference type="EMBL" id="CP060713">
    <property type="protein sequence ID" value="QNN51552.1"/>
    <property type="molecule type" value="Genomic_DNA"/>
</dbReference>
<keyword evidence="4" id="KW-1185">Reference proteome</keyword>
<feature type="compositionally biased region" description="Basic and acidic residues" evidence="2">
    <location>
        <begin position="17"/>
        <end position="30"/>
    </location>
</feature>
<dbReference type="Proteomes" id="UP000515947">
    <property type="component" value="Chromosome"/>
</dbReference>
<evidence type="ECO:0000256" key="1">
    <source>
        <dbReference type="ARBA" id="ARBA00005721"/>
    </source>
</evidence>
<dbReference type="AlphaFoldDB" id="A0A7G9R7H7"/>
<protein>
    <submittedName>
        <fullName evidence="3">Asp23/Gls24 family envelope stress response protein</fullName>
    </submittedName>
</protein>
<dbReference type="KEGG" id="nmes:H9L09_13300"/>
<proteinExistence type="inferred from homology"/>
<dbReference type="InterPro" id="IPR005531">
    <property type="entry name" value="Asp23"/>
</dbReference>
<evidence type="ECO:0000256" key="2">
    <source>
        <dbReference type="SAM" id="MobiDB-lite"/>
    </source>
</evidence>
<accession>A0A7G9R7H7</accession>
<sequence>MNATAFGGSVPGTDPAARTEHRAPVRPEDRGRLTVDDRVVEKVAGYAVMSVKDAAAAPRRVLGMRIGGARPDDAASVQAQVQDDLASVHVSIAVRWPRSVQQVADEVRERIRSQVTSLTGVRVDHVDVEVVSMTLPDPAQRRVT</sequence>